<sequence length="145" mass="16004">MPPTLHPPLCILSTRQRSGVTANPGYSPAGEQGLNQLHKRKSGLTTCAAESMSSALNIWNMIRASGPNLSNFTWLRLLRMWMGPQALMAPQWQCTAVARPPRSDLDEFSTLRTDGLAADIIESRMRRALNLHAHGCWRRTKGPGA</sequence>
<accession>A0AAV7UG46</accession>
<dbReference type="AlphaFoldDB" id="A0AAV7UG46"/>
<reference evidence="1" key="1">
    <citation type="journal article" date="2022" name="bioRxiv">
        <title>Sequencing and chromosome-scale assembly of the giantPleurodeles waltlgenome.</title>
        <authorList>
            <person name="Brown T."/>
            <person name="Elewa A."/>
            <person name="Iarovenko S."/>
            <person name="Subramanian E."/>
            <person name="Araus A.J."/>
            <person name="Petzold A."/>
            <person name="Susuki M."/>
            <person name="Suzuki K.-i.T."/>
            <person name="Hayashi T."/>
            <person name="Toyoda A."/>
            <person name="Oliveira C."/>
            <person name="Osipova E."/>
            <person name="Leigh N.D."/>
            <person name="Simon A."/>
            <person name="Yun M.H."/>
        </authorList>
    </citation>
    <scope>NUCLEOTIDE SEQUENCE</scope>
    <source>
        <strain evidence="1">20211129_DDA</strain>
        <tissue evidence="1">Liver</tissue>
    </source>
</reference>
<gene>
    <name evidence="1" type="ORF">NDU88_004170</name>
</gene>
<keyword evidence="2" id="KW-1185">Reference proteome</keyword>
<evidence type="ECO:0000313" key="2">
    <source>
        <dbReference type="Proteomes" id="UP001066276"/>
    </source>
</evidence>
<proteinExistence type="predicted"/>
<comment type="caution">
    <text evidence="1">The sequence shown here is derived from an EMBL/GenBank/DDBJ whole genome shotgun (WGS) entry which is preliminary data.</text>
</comment>
<organism evidence="1 2">
    <name type="scientific">Pleurodeles waltl</name>
    <name type="common">Iberian ribbed newt</name>
    <dbReference type="NCBI Taxonomy" id="8319"/>
    <lineage>
        <taxon>Eukaryota</taxon>
        <taxon>Metazoa</taxon>
        <taxon>Chordata</taxon>
        <taxon>Craniata</taxon>
        <taxon>Vertebrata</taxon>
        <taxon>Euteleostomi</taxon>
        <taxon>Amphibia</taxon>
        <taxon>Batrachia</taxon>
        <taxon>Caudata</taxon>
        <taxon>Salamandroidea</taxon>
        <taxon>Salamandridae</taxon>
        <taxon>Pleurodelinae</taxon>
        <taxon>Pleurodeles</taxon>
    </lineage>
</organism>
<name>A0AAV7UG46_PLEWA</name>
<evidence type="ECO:0000313" key="1">
    <source>
        <dbReference type="EMBL" id="KAJ1187394.1"/>
    </source>
</evidence>
<dbReference type="Proteomes" id="UP001066276">
    <property type="component" value="Chromosome 3_1"/>
</dbReference>
<protein>
    <submittedName>
        <fullName evidence="1">Uncharacterized protein</fullName>
    </submittedName>
</protein>
<dbReference type="EMBL" id="JANPWB010000005">
    <property type="protein sequence ID" value="KAJ1187394.1"/>
    <property type="molecule type" value="Genomic_DNA"/>
</dbReference>